<comment type="caution">
    <text evidence="1">The sequence shown here is derived from an EMBL/GenBank/DDBJ whole genome shotgun (WGS) entry which is preliminary data.</text>
</comment>
<protein>
    <submittedName>
        <fullName evidence="1">Uncharacterized protein</fullName>
    </submittedName>
</protein>
<sequence length="141" mass="16023">MIDENHLGARLVHAVGDEIKARYGDRVAIDYPTVDQPFSMVTFTPRRAGAVYVSLDGHADWSFQVDVDEVSMLEDQFFNPPESEHIARIVSIVDAFARHGLVKVRKHRFWGPFSPTAYDSRNDLQDLLAKPSSKIVKEWLP</sequence>
<reference evidence="1 2" key="1">
    <citation type="submission" date="2019-03" db="EMBL/GenBank/DDBJ databases">
        <title>Genomics of glacier-inhabiting Cryobacterium strains.</title>
        <authorList>
            <person name="Liu Q."/>
            <person name="Xin Y.-H."/>
        </authorList>
    </citation>
    <scope>NUCLEOTIDE SEQUENCE [LARGE SCALE GENOMIC DNA]</scope>
    <source>
        <strain evidence="1 2">Sr47</strain>
    </source>
</reference>
<accession>A0A4R8UFR0</accession>
<gene>
    <name evidence="1" type="ORF">E3O23_07245</name>
</gene>
<name>A0A4R8UFR0_9MICO</name>
<dbReference type="AlphaFoldDB" id="A0A4R8UFR0"/>
<dbReference type="EMBL" id="SOEZ01000038">
    <property type="protein sequence ID" value="TFB51971.1"/>
    <property type="molecule type" value="Genomic_DNA"/>
</dbReference>
<proteinExistence type="predicted"/>
<keyword evidence="2" id="KW-1185">Reference proteome</keyword>
<evidence type="ECO:0000313" key="2">
    <source>
        <dbReference type="Proteomes" id="UP000297866"/>
    </source>
</evidence>
<dbReference type="RefSeq" id="WP_134489593.1">
    <property type="nucleotide sequence ID" value="NZ_SOEZ01000038.1"/>
</dbReference>
<organism evidence="1 2">
    <name type="scientific">Cryobacterium tagatosivorans</name>
    <dbReference type="NCBI Taxonomy" id="1259199"/>
    <lineage>
        <taxon>Bacteria</taxon>
        <taxon>Bacillati</taxon>
        <taxon>Actinomycetota</taxon>
        <taxon>Actinomycetes</taxon>
        <taxon>Micrococcales</taxon>
        <taxon>Microbacteriaceae</taxon>
        <taxon>Cryobacterium</taxon>
    </lineage>
</organism>
<evidence type="ECO:0000313" key="1">
    <source>
        <dbReference type="EMBL" id="TFB51971.1"/>
    </source>
</evidence>
<dbReference type="Proteomes" id="UP000297866">
    <property type="component" value="Unassembled WGS sequence"/>
</dbReference>